<dbReference type="PANTHER" id="PTHR30244:SF34">
    <property type="entry name" value="DTDP-4-AMINO-4,6-DIDEOXYGALACTOSE TRANSAMINASE"/>
    <property type="match status" value="1"/>
</dbReference>
<keyword evidence="2" id="KW-1185">Reference proteome</keyword>
<dbReference type="InterPro" id="IPR015424">
    <property type="entry name" value="PyrdxlP-dep_Trfase"/>
</dbReference>
<sequence length="252" mass="28197">MKSYLYPRLNLDISFADLAFGLFPWLSKSSVQNSSIIQDFSRNHKQVLVTLSVRTAFDLWLQALNLPKGTEVLMSAINIRDMQEIVKNHGLIPVPVDINLDTLAPDIELLKSLISPKSRVFVIAHLFGSIIDLEPIVEICQKHQILLVEDCAQAFCGTSYCGASSADVSLFSFGPIKSSTALGGAIACIQDSMIAEKMVTLAAEYPCRSELWFCQRVFKYWGLKVLSIPQVYVFLIGVKPRYAQNRTRCKEM</sequence>
<evidence type="ECO:0000313" key="1">
    <source>
        <dbReference type="EMBL" id="MFB2879837.1"/>
    </source>
</evidence>
<reference evidence="1 2" key="1">
    <citation type="submission" date="2024-09" db="EMBL/GenBank/DDBJ databases">
        <title>Floridaenema gen nov. (Aerosakkonemataceae, Aerosakkonematales ord. nov., Cyanobacteria) from benthic tropical and subtropical fresh waters, with the description of four new species.</title>
        <authorList>
            <person name="Moretto J.A."/>
            <person name="Berthold D.E."/>
            <person name="Lefler F.W."/>
            <person name="Huang I.-S."/>
            <person name="Laughinghouse H. IV."/>
        </authorList>
    </citation>
    <scope>NUCLEOTIDE SEQUENCE [LARGE SCALE GENOMIC DNA]</scope>
    <source>
        <strain evidence="1 2">BLCC-F46</strain>
    </source>
</reference>
<name>A0ABV4XBP9_9CYAN</name>
<organism evidence="1 2">
    <name type="scientific">Floridaenema aerugineum BLCC-F46</name>
    <dbReference type="NCBI Taxonomy" id="3153654"/>
    <lineage>
        <taxon>Bacteria</taxon>
        <taxon>Bacillati</taxon>
        <taxon>Cyanobacteriota</taxon>
        <taxon>Cyanophyceae</taxon>
        <taxon>Oscillatoriophycideae</taxon>
        <taxon>Aerosakkonematales</taxon>
        <taxon>Aerosakkonemataceae</taxon>
        <taxon>Floridanema</taxon>
        <taxon>Floridanema aerugineum</taxon>
    </lineage>
</organism>
<dbReference type="Proteomes" id="UP001576774">
    <property type="component" value="Unassembled WGS sequence"/>
</dbReference>
<evidence type="ECO:0000313" key="2">
    <source>
        <dbReference type="Proteomes" id="UP001576774"/>
    </source>
</evidence>
<dbReference type="PANTHER" id="PTHR30244">
    <property type="entry name" value="TRANSAMINASE"/>
    <property type="match status" value="1"/>
</dbReference>
<dbReference type="InterPro" id="IPR000653">
    <property type="entry name" value="DegT/StrS_aminotransferase"/>
</dbReference>
<keyword evidence="1" id="KW-0032">Aminotransferase</keyword>
<keyword evidence="1" id="KW-0808">Transferase</keyword>
<protein>
    <submittedName>
        <fullName evidence="1">DegT/DnrJ/EryC1/StrS family aminotransferase</fullName>
    </submittedName>
</protein>
<dbReference type="SUPFAM" id="SSF53383">
    <property type="entry name" value="PLP-dependent transferases"/>
    <property type="match status" value="1"/>
</dbReference>
<comment type="caution">
    <text evidence="1">The sequence shown here is derived from an EMBL/GenBank/DDBJ whole genome shotgun (WGS) entry which is preliminary data.</text>
</comment>
<accession>A0ABV4XBP9</accession>
<dbReference type="EMBL" id="JBHFNQ010000182">
    <property type="protein sequence ID" value="MFB2879837.1"/>
    <property type="molecule type" value="Genomic_DNA"/>
</dbReference>
<dbReference type="Gene3D" id="3.40.640.10">
    <property type="entry name" value="Type I PLP-dependent aspartate aminotransferase-like (Major domain)"/>
    <property type="match status" value="1"/>
</dbReference>
<dbReference type="RefSeq" id="WP_413272871.1">
    <property type="nucleotide sequence ID" value="NZ_JBHFNQ010000182.1"/>
</dbReference>
<gene>
    <name evidence="1" type="ORF">ACE1CC_23535</name>
</gene>
<dbReference type="InterPro" id="IPR015421">
    <property type="entry name" value="PyrdxlP-dep_Trfase_major"/>
</dbReference>
<dbReference type="GO" id="GO:0008483">
    <property type="term" value="F:transaminase activity"/>
    <property type="evidence" value="ECO:0007669"/>
    <property type="project" value="UniProtKB-KW"/>
</dbReference>
<proteinExistence type="predicted"/>
<dbReference type="Pfam" id="PF01041">
    <property type="entry name" value="DegT_DnrJ_EryC1"/>
    <property type="match status" value="1"/>
</dbReference>